<dbReference type="GeneID" id="3701766"/>
<dbReference type="InterPro" id="IPR055438">
    <property type="entry name" value="AstE_AspA_cat"/>
</dbReference>
<dbReference type="Gene3D" id="3.40.630.10">
    <property type="entry name" value="Zn peptidases"/>
    <property type="match status" value="1"/>
</dbReference>
<dbReference type="GO" id="GO:0005829">
    <property type="term" value="C:cytosol"/>
    <property type="evidence" value="ECO:0007669"/>
    <property type="project" value="TreeGrafter"/>
</dbReference>
<proteinExistence type="predicted"/>
<dbReference type="PANTHER" id="PTHR15162:SF7">
    <property type="entry name" value="SUCCINYLGLUTAMATE DESUCCINYLASE"/>
    <property type="match status" value="1"/>
</dbReference>
<evidence type="ECO:0000256" key="3">
    <source>
        <dbReference type="ARBA" id="ARBA00022801"/>
    </source>
</evidence>
<evidence type="ECO:0000256" key="1">
    <source>
        <dbReference type="ARBA" id="ARBA00001947"/>
    </source>
</evidence>
<sequence>MRVETLGDGEPEVAIVGGIHGDEPCGPAAVEALLDAAPDVERPVKLVVANEKALARGVRYVDEDLNRAFPGDPDADTHEGRLAHELLGEIRGCEILSLHSTQSYPEPFALVDERDGYARSVCSYLSVEALVETAQYSGGRLIAYPGVVELECGLQRSTAAAKNAEALAREFLVAVGALSGGGEQTRHHPLPIFRLDKQIPKPEADTYEVFVENFERVAEGDAFAAADGERLVAEWPFYPVLLSAYGYRNVFGYAGELVGRLGDETPTRHGAVEADGRED</sequence>
<evidence type="ECO:0000256" key="4">
    <source>
        <dbReference type="ARBA" id="ARBA00022833"/>
    </source>
</evidence>
<keyword evidence="3" id="KW-0378">Hydrolase</keyword>
<dbReference type="PANTHER" id="PTHR15162">
    <property type="entry name" value="ASPARTOACYLASE"/>
    <property type="match status" value="1"/>
</dbReference>
<evidence type="ECO:0000313" key="7">
    <source>
        <dbReference type="Proteomes" id="UP000002698"/>
    </source>
</evidence>
<gene>
    <name evidence="6" type="ordered locus">NP_3404A</name>
</gene>
<accession>A0A1U7EX86</accession>
<dbReference type="AlphaFoldDB" id="A0A1U7EX86"/>
<dbReference type="InterPro" id="IPR050178">
    <property type="entry name" value="AspA/AstE_fam"/>
</dbReference>
<dbReference type="OrthoDB" id="323389at2157"/>
<dbReference type="EMBL" id="CR936257">
    <property type="protein sequence ID" value="CAI49793.1"/>
    <property type="molecule type" value="Genomic_DNA"/>
</dbReference>
<protein>
    <submittedName>
        <fullName evidence="6">AstE domain protein</fullName>
    </submittedName>
</protein>
<dbReference type="eggNOG" id="arCOG02888">
    <property type="taxonomic scope" value="Archaea"/>
</dbReference>
<evidence type="ECO:0000256" key="2">
    <source>
        <dbReference type="ARBA" id="ARBA00022723"/>
    </source>
</evidence>
<dbReference type="Pfam" id="PF24827">
    <property type="entry name" value="AstE_AspA_cat"/>
    <property type="match status" value="1"/>
</dbReference>
<dbReference type="KEGG" id="nph:NP_3404A"/>
<name>A0A1U7EX86_NATPD</name>
<dbReference type="Proteomes" id="UP000002698">
    <property type="component" value="Chromosome"/>
</dbReference>
<dbReference type="STRING" id="348780.NP_3404A"/>
<organism evidence="6 7">
    <name type="scientific">Natronomonas pharaonis (strain ATCC 35678 / DSM 2160 / CIP 103997 / JCM 8858 / NBRC 14720 / NCIMB 2260 / Gabara)</name>
    <name type="common">Halobacterium pharaonis</name>
    <dbReference type="NCBI Taxonomy" id="348780"/>
    <lineage>
        <taxon>Archaea</taxon>
        <taxon>Methanobacteriati</taxon>
        <taxon>Methanobacteriota</taxon>
        <taxon>Stenosarchaea group</taxon>
        <taxon>Halobacteria</taxon>
        <taxon>Halobacteriales</taxon>
        <taxon>Natronomonadaceae</taxon>
        <taxon>Natronomonas</taxon>
    </lineage>
</organism>
<evidence type="ECO:0000313" key="6">
    <source>
        <dbReference type="EMBL" id="CAI49793.1"/>
    </source>
</evidence>
<keyword evidence="4" id="KW-0862">Zinc</keyword>
<dbReference type="GO" id="GO:0016788">
    <property type="term" value="F:hydrolase activity, acting on ester bonds"/>
    <property type="evidence" value="ECO:0007669"/>
    <property type="project" value="InterPro"/>
</dbReference>
<evidence type="ECO:0000259" key="5">
    <source>
        <dbReference type="Pfam" id="PF24827"/>
    </source>
</evidence>
<dbReference type="EnsemblBacteria" id="CAI49793">
    <property type="protein sequence ID" value="CAI49793"/>
    <property type="gene ID" value="NP_3404A"/>
</dbReference>
<keyword evidence="2" id="KW-0479">Metal-binding</keyword>
<dbReference type="HOGENOM" id="CLU_1064042_0_0_2"/>
<dbReference type="RefSeq" id="WP_011323413.1">
    <property type="nucleotide sequence ID" value="NC_007426.1"/>
</dbReference>
<keyword evidence="7" id="KW-1185">Reference proteome</keyword>
<dbReference type="SUPFAM" id="SSF53187">
    <property type="entry name" value="Zn-dependent exopeptidases"/>
    <property type="match status" value="1"/>
</dbReference>
<reference evidence="6 7" key="1">
    <citation type="journal article" date="2005" name="Genome Res.">
        <title>Living with two extremes: conclusions from the genome sequence of Natronomonas pharaonis.</title>
        <authorList>
            <person name="Falb M."/>
            <person name="Pfeiffer F."/>
            <person name="Palm P."/>
            <person name="Rodewald K."/>
            <person name="Hickmann V."/>
            <person name="Tittor J."/>
            <person name="Oesterhelt D."/>
        </authorList>
    </citation>
    <scope>NUCLEOTIDE SEQUENCE [LARGE SCALE GENOMIC DNA]</scope>
    <source>
        <strain evidence="7">ATCC 35678 / DSM 2160 / CIP 103997 / JCM 8858 / NBRC 14720 / NCIMB 2260 / Gabara</strain>
    </source>
</reference>
<feature type="domain" description="Succinylglutamate desuccinylase/Aspartoacylase catalytic" evidence="5">
    <location>
        <begin position="11"/>
        <end position="125"/>
    </location>
</feature>
<comment type="cofactor">
    <cofactor evidence="1">
        <name>Zn(2+)</name>
        <dbReference type="ChEBI" id="CHEBI:29105"/>
    </cofactor>
</comment>
<dbReference type="GO" id="GO:0046872">
    <property type="term" value="F:metal ion binding"/>
    <property type="evidence" value="ECO:0007669"/>
    <property type="project" value="UniProtKB-KW"/>
</dbReference>